<keyword evidence="5" id="KW-1185">Reference proteome</keyword>
<keyword evidence="1" id="KW-0378">Hydrolase</keyword>
<evidence type="ECO:0000256" key="1">
    <source>
        <dbReference type="ARBA" id="ARBA00022801"/>
    </source>
</evidence>
<dbReference type="AlphaFoldDB" id="A0A5J5KAW5"/>
<dbReference type="Pfam" id="PF04203">
    <property type="entry name" value="Sortase"/>
    <property type="match status" value="1"/>
</dbReference>
<dbReference type="Proteomes" id="UP000327011">
    <property type="component" value="Unassembled WGS sequence"/>
</dbReference>
<proteinExistence type="predicted"/>
<name>A0A5J5KAW5_9ACTN</name>
<feature type="region of interest" description="Disordered" evidence="2">
    <location>
        <begin position="1"/>
        <end position="73"/>
    </location>
</feature>
<gene>
    <name evidence="4" type="ORF">F5972_03390</name>
</gene>
<evidence type="ECO:0000256" key="3">
    <source>
        <dbReference type="SAM" id="Phobius"/>
    </source>
</evidence>
<dbReference type="EMBL" id="VYTZ01000001">
    <property type="protein sequence ID" value="KAA9381872.1"/>
    <property type="molecule type" value="Genomic_DNA"/>
</dbReference>
<feature type="compositionally biased region" description="Polar residues" evidence="2">
    <location>
        <begin position="48"/>
        <end position="65"/>
    </location>
</feature>
<organism evidence="4 5">
    <name type="scientific">Microbispora cellulosiformans</name>
    <dbReference type="NCBI Taxonomy" id="2614688"/>
    <lineage>
        <taxon>Bacteria</taxon>
        <taxon>Bacillati</taxon>
        <taxon>Actinomycetota</taxon>
        <taxon>Actinomycetes</taxon>
        <taxon>Streptosporangiales</taxon>
        <taxon>Streptosporangiaceae</taxon>
        <taxon>Microbispora</taxon>
    </lineage>
</organism>
<dbReference type="CDD" id="cd05829">
    <property type="entry name" value="Sortase_F"/>
    <property type="match status" value="1"/>
</dbReference>
<dbReference type="SUPFAM" id="SSF63817">
    <property type="entry name" value="Sortase"/>
    <property type="match status" value="1"/>
</dbReference>
<keyword evidence="3" id="KW-0472">Membrane</keyword>
<dbReference type="RefSeq" id="WP_150930902.1">
    <property type="nucleotide sequence ID" value="NZ_VYTZ01000001.1"/>
</dbReference>
<dbReference type="NCBIfam" id="NF033748">
    <property type="entry name" value="class_F_sortase"/>
    <property type="match status" value="1"/>
</dbReference>
<dbReference type="InterPro" id="IPR005754">
    <property type="entry name" value="Sortase"/>
</dbReference>
<accession>A0A5J5KAW5</accession>
<dbReference type="GO" id="GO:0016787">
    <property type="term" value="F:hydrolase activity"/>
    <property type="evidence" value="ECO:0007669"/>
    <property type="project" value="UniProtKB-KW"/>
</dbReference>
<dbReference type="InterPro" id="IPR042001">
    <property type="entry name" value="Sortase_F"/>
</dbReference>
<feature type="compositionally biased region" description="Low complexity" evidence="2">
    <location>
        <begin position="35"/>
        <end position="44"/>
    </location>
</feature>
<evidence type="ECO:0000313" key="5">
    <source>
        <dbReference type="Proteomes" id="UP000327011"/>
    </source>
</evidence>
<evidence type="ECO:0000313" key="4">
    <source>
        <dbReference type="EMBL" id="KAA9381872.1"/>
    </source>
</evidence>
<protein>
    <submittedName>
        <fullName evidence="4">Class F sortase</fullName>
    </submittedName>
</protein>
<sequence>MNPTPEGGTPAKDAQSGEAAQKAQGGQNVQGGQGAQNAQSAQGVPNATVPNAQGMPNAQSPQSGQGDAAGKRKGLPQPVLATLLVAGSFGGIAAVMAGMLAVLSPGDSQNTAQQVPGVQLNVQDVGSEAYLPPTVGPGGPGVPLTAANPTAPPPLPAIQPIGPLALTTTTASSSSSPVSSSSNKATSNKAKTSTAAAKKVTGRPVKISIPSIGVKASVGSVGVQKSGVIQAPPLSRPSLTGWYRFGPAPGDQGPAIILGHVNTRKGAAVFSRLRELKRGNKIAVLRADGKTAIFTVDGIEQVSKSAFPTKRVYGNTITSSLRLITCGGVFNAKRHSYTDNIVVYATLTSTKGK</sequence>
<comment type="caution">
    <text evidence="4">The sequence shown here is derived from an EMBL/GenBank/DDBJ whole genome shotgun (WGS) entry which is preliminary data.</text>
</comment>
<keyword evidence="3" id="KW-0812">Transmembrane</keyword>
<feature type="region of interest" description="Disordered" evidence="2">
    <location>
        <begin position="167"/>
        <end position="197"/>
    </location>
</feature>
<evidence type="ECO:0000256" key="2">
    <source>
        <dbReference type="SAM" id="MobiDB-lite"/>
    </source>
</evidence>
<dbReference type="Gene3D" id="2.40.260.10">
    <property type="entry name" value="Sortase"/>
    <property type="match status" value="1"/>
</dbReference>
<feature type="transmembrane region" description="Helical" evidence="3">
    <location>
        <begin position="79"/>
        <end position="103"/>
    </location>
</feature>
<keyword evidence="3" id="KW-1133">Transmembrane helix</keyword>
<reference evidence="4 5" key="1">
    <citation type="submission" date="2019-09" db="EMBL/GenBank/DDBJ databases">
        <title>Screening of Novel Bioactive Compounds from Soil-Associated.</title>
        <authorList>
            <person name="Gong X."/>
        </authorList>
    </citation>
    <scope>NUCLEOTIDE SEQUENCE [LARGE SCALE GENOMIC DNA]</scope>
    <source>
        <strain evidence="4 5">Gxj-6</strain>
    </source>
</reference>
<dbReference type="InterPro" id="IPR023365">
    <property type="entry name" value="Sortase_dom-sf"/>
</dbReference>